<dbReference type="EMBL" id="JBJKFK010002092">
    <property type="protein sequence ID" value="KAL3311647.1"/>
    <property type="molecule type" value="Genomic_DNA"/>
</dbReference>
<evidence type="ECO:0000313" key="4">
    <source>
        <dbReference type="Proteomes" id="UP001626550"/>
    </source>
</evidence>
<dbReference type="InterPro" id="IPR048255">
    <property type="entry name" value="IML1_N"/>
</dbReference>
<dbReference type="AlphaFoldDB" id="A0ABD2PXJ8"/>
<name>A0ABD2PXJ8_9PLAT</name>
<feature type="domain" description="Vacuolar membrane-associated protein Iml1 N-terminal" evidence="2">
    <location>
        <begin position="14"/>
        <end position="296"/>
    </location>
</feature>
<sequence length="698" mass="80470">MELANPADYSLEFIEICFRDQYFSRTDLHRLSIGLRETIAYFGERIDFPSNAKVQICELWKDGTKVFCGYVDKNTKIVFRSFSAVIHIFVQMSCEMWHVDEFQNLYWEKSISYLKDLIFRAWAENNCNHDVTLVLFTRVFLFFKSDSDPRKSNLCVDYLGRSYVDFFRVIVQNEHYSQDEWRRVMTTIKNAFASFRETLLDFLNSSFEGVTFQISNSCDGNYLETLNINMNLYEGYSVDRNFDRTGKCCHVISPGSGVFVVNRNLLSFTKERFLDCGVDIDLICLGTQPLHSVPLLIVFKNDHLDQNCPELHVPHWVHVSFYRTAQELSQCLDSHSALRVQMHKPDVNDKQVLSAHGKGTGRAVQQYISSREKDRRLKYMEMCTRKKSPPITQETVTVKESPEFEMHDGMSDASSSSSTRSTRSSFSVDDEQQSSTELRKLPGHRSMSVDIKADSVAALAGQVSTMARSMPHKNSSNLFHRSVQLKHLQVSKSQSIFGHMTAGAFALKLPSVWPDSRRVSADQRRWAHVKPRDSNGRMINQHHEIFSNQSVLPILKTIKPSYNLSRVWADYFEFLRTVRAGFVAGNNAKLARLSELQFHEICESHRLQVCQKLAKLSRTCSEVTREDKNYDLDKLLLPPSHPNQFVGVDWKSLTAPACLPLTTDYFPDKTELRRENYLSHENQVITERISPNEYLSDE</sequence>
<feature type="region of interest" description="Disordered" evidence="1">
    <location>
        <begin position="402"/>
        <end position="446"/>
    </location>
</feature>
<evidence type="ECO:0000313" key="3">
    <source>
        <dbReference type="EMBL" id="KAL3311647.1"/>
    </source>
</evidence>
<reference evidence="3 4" key="1">
    <citation type="submission" date="2024-11" db="EMBL/GenBank/DDBJ databases">
        <title>Adaptive evolution of stress response genes in parasites aligns with host niche diversity.</title>
        <authorList>
            <person name="Hahn C."/>
            <person name="Resl P."/>
        </authorList>
    </citation>
    <scope>NUCLEOTIDE SEQUENCE [LARGE SCALE GENOMIC DNA]</scope>
    <source>
        <strain evidence="3">EGGRZ-B1_66</strain>
        <tissue evidence="3">Body</tissue>
    </source>
</reference>
<dbReference type="Pfam" id="PF12257">
    <property type="entry name" value="IML1"/>
    <property type="match status" value="1"/>
</dbReference>
<dbReference type="Proteomes" id="UP001626550">
    <property type="component" value="Unassembled WGS sequence"/>
</dbReference>
<proteinExistence type="predicted"/>
<comment type="caution">
    <text evidence="3">The sequence shown here is derived from an EMBL/GenBank/DDBJ whole genome shotgun (WGS) entry which is preliminary data.</text>
</comment>
<dbReference type="PANTHER" id="PTHR13179">
    <property type="entry name" value="DEP DOMAIN CONTAINING PROTEIN 5"/>
    <property type="match status" value="1"/>
</dbReference>
<dbReference type="InterPro" id="IPR027244">
    <property type="entry name" value="IML1"/>
</dbReference>
<feature type="compositionally biased region" description="Low complexity" evidence="1">
    <location>
        <begin position="414"/>
        <end position="427"/>
    </location>
</feature>
<keyword evidence="4" id="KW-1185">Reference proteome</keyword>
<protein>
    <submittedName>
        <fullName evidence="3">GATOR complex protein depdc5</fullName>
    </submittedName>
</protein>
<organism evidence="3 4">
    <name type="scientific">Cichlidogyrus casuarinus</name>
    <dbReference type="NCBI Taxonomy" id="1844966"/>
    <lineage>
        <taxon>Eukaryota</taxon>
        <taxon>Metazoa</taxon>
        <taxon>Spiralia</taxon>
        <taxon>Lophotrochozoa</taxon>
        <taxon>Platyhelminthes</taxon>
        <taxon>Monogenea</taxon>
        <taxon>Monopisthocotylea</taxon>
        <taxon>Dactylogyridea</taxon>
        <taxon>Ancyrocephalidae</taxon>
        <taxon>Cichlidogyrus</taxon>
    </lineage>
</organism>
<accession>A0ABD2PXJ8</accession>
<gene>
    <name evidence="3" type="primary">DEPDC5</name>
    <name evidence="3" type="ORF">Ciccas_009772</name>
</gene>
<dbReference type="PANTHER" id="PTHR13179:SF8">
    <property type="entry name" value="GATOR COMPLEX PROTEIN DEPDC5"/>
    <property type="match status" value="1"/>
</dbReference>
<evidence type="ECO:0000256" key="1">
    <source>
        <dbReference type="SAM" id="MobiDB-lite"/>
    </source>
</evidence>
<evidence type="ECO:0000259" key="2">
    <source>
        <dbReference type="Pfam" id="PF12257"/>
    </source>
</evidence>